<evidence type="ECO:0000313" key="1">
    <source>
        <dbReference type="EMBL" id="KAF9650635.1"/>
    </source>
</evidence>
<accession>A0ACB6ZLI8</accession>
<comment type="caution">
    <text evidence="1">The sequence shown here is derived from an EMBL/GenBank/DDBJ whole genome shotgun (WGS) entry which is preliminary data.</text>
</comment>
<proteinExistence type="predicted"/>
<dbReference type="Proteomes" id="UP000886501">
    <property type="component" value="Unassembled WGS sequence"/>
</dbReference>
<name>A0ACB6ZLI8_THEGA</name>
<dbReference type="EMBL" id="MU117983">
    <property type="protein sequence ID" value="KAF9650635.1"/>
    <property type="molecule type" value="Genomic_DNA"/>
</dbReference>
<gene>
    <name evidence="1" type="ORF">BDM02DRAFT_3185291</name>
</gene>
<organism evidence="1 2">
    <name type="scientific">Thelephora ganbajun</name>
    <name type="common">Ganba fungus</name>
    <dbReference type="NCBI Taxonomy" id="370292"/>
    <lineage>
        <taxon>Eukaryota</taxon>
        <taxon>Fungi</taxon>
        <taxon>Dikarya</taxon>
        <taxon>Basidiomycota</taxon>
        <taxon>Agaricomycotina</taxon>
        <taxon>Agaricomycetes</taxon>
        <taxon>Thelephorales</taxon>
        <taxon>Thelephoraceae</taxon>
        <taxon>Thelephora</taxon>
    </lineage>
</organism>
<reference evidence="1" key="1">
    <citation type="submission" date="2019-10" db="EMBL/GenBank/DDBJ databases">
        <authorList>
            <consortium name="DOE Joint Genome Institute"/>
            <person name="Kuo A."/>
            <person name="Miyauchi S."/>
            <person name="Kiss E."/>
            <person name="Drula E."/>
            <person name="Kohler A."/>
            <person name="Sanchez-Garcia M."/>
            <person name="Andreopoulos B."/>
            <person name="Barry K.W."/>
            <person name="Bonito G."/>
            <person name="Buee M."/>
            <person name="Carver A."/>
            <person name="Chen C."/>
            <person name="Cichocki N."/>
            <person name="Clum A."/>
            <person name="Culley D."/>
            <person name="Crous P.W."/>
            <person name="Fauchery L."/>
            <person name="Girlanda M."/>
            <person name="Hayes R."/>
            <person name="Keri Z."/>
            <person name="Labutti K."/>
            <person name="Lipzen A."/>
            <person name="Lombard V."/>
            <person name="Magnuson J."/>
            <person name="Maillard F."/>
            <person name="Morin E."/>
            <person name="Murat C."/>
            <person name="Nolan M."/>
            <person name="Ohm R."/>
            <person name="Pangilinan J."/>
            <person name="Pereira M."/>
            <person name="Perotto S."/>
            <person name="Peter M."/>
            <person name="Riley R."/>
            <person name="Sitrit Y."/>
            <person name="Stielow B."/>
            <person name="Szollosi G."/>
            <person name="Zifcakova L."/>
            <person name="Stursova M."/>
            <person name="Spatafora J.W."/>
            <person name="Tedersoo L."/>
            <person name="Vaario L.-M."/>
            <person name="Yamada A."/>
            <person name="Yan M."/>
            <person name="Wang P."/>
            <person name="Xu J."/>
            <person name="Bruns T."/>
            <person name="Baldrian P."/>
            <person name="Vilgalys R."/>
            <person name="Henrissat B."/>
            <person name="Grigoriev I.V."/>
            <person name="Hibbett D."/>
            <person name="Nagy L.G."/>
            <person name="Martin F.M."/>
        </authorList>
    </citation>
    <scope>NUCLEOTIDE SEQUENCE</scope>
    <source>
        <strain evidence="1">P2</strain>
    </source>
</reference>
<protein>
    <submittedName>
        <fullName evidence="1">Uncharacterized protein</fullName>
    </submittedName>
</protein>
<reference evidence="1" key="2">
    <citation type="journal article" date="2020" name="Nat. Commun.">
        <title>Large-scale genome sequencing of mycorrhizal fungi provides insights into the early evolution of symbiotic traits.</title>
        <authorList>
            <person name="Miyauchi S."/>
            <person name="Kiss E."/>
            <person name="Kuo A."/>
            <person name="Drula E."/>
            <person name="Kohler A."/>
            <person name="Sanchez-Garcia M."/>
            <person name="Morin E."/>
            <person name="Andreopoulos B."/>
            <person name="Barry K.W."/>
            <person name="Bonito G."/>
            <person name="Buee M."/>
            <person name="Carver A."/>
            <person name="Chen C."/>
            <person name="Cichocki N."/>
            <person name="Clum A."/>
            <person name="Culley D."/>
            <person name="Crous P.W."/>
            <person name="Fauchery L."/>
            <person name="Girlanda M."/>
            <person name="Hayes R.D."/>
            <person name="Keri Z."/>
            <person name="LaButti K."/>
            <person name="Lipzen A."/>
            <person name="Lombard V."/>
            <person name="Magnuson J."/>
            <person name="Maillard F."/>
            <person name="Murat C."/>
            <person name="Nolan M."/>
            <person name="Ohm R.A."/>
            <person name="Pangilinan J."/>
            <person name="Pereira M.F."/>
            <person name="Perotto S."/>
            <person name="Peter M."/>
            <person name="Pfister S."/>
            <person name="Riley R."/>
            <person name="Sitrit Y."/>
            <person name="Stielow J.B."/>
            <person name="Szollosi G."/>
            <person name="Zifcakova L."/>
            <person name="Stursova M."/>
            <person name="Spatafora J.W."/>
            <person name="Tedersoo L."/>
            <person name="Vaario L.M."/>
            <person name="Yamada A."/>
            <person name="Yan M."/>
            <person name="Wang P."/>
            <person name="Xu J."/>
            <person name="Bruns T."/>
            <person name="Baldrian P."/>
            <person name="Vilgalys R."/>
            <person name="Dunand C."/>
            <person name="Henrissat B."/>
            <person name="Grigoriev I.V."/>
            <person name="Hibbett D."/>
            <person name="Nagy L.G."/>
            <person name="Martin F.M."/>
        </authorList>
    </citation>
    <scope>NUCLEOTIDE SEQUENCE</scope>
    <source>
        <strain evidence="1">P2</strain>
    </source>
</reference>
<sequence length="352" mass="39365">MVLYVILFLLFFISMLALSNLHHLCLLEATDDTGAALLMGGARVRPSGVIAAILRGSIKLHFYQGVDTDISVPCQAHESANTSHPMDPFTQDWGEIANAAVFSTRELIRYIRHSRGSDEDTCLYLFIRSVILSTFLYLFFGLPITSTNIEEVVWIVDNTWRTEDCWQIPAGNPPELCRLIKPSPNPSGVLALLLATQRLVLAAMCILESRRENIQFLRRARILLRHPTSAEPDVTQLIERVMQSHPPVQSIHGRVSLRCLLLRFHLGFFIPIDSLPPSACILDPNGSCTSWLHKAAFPGQSTCGGNAWLVRTTAIILSAIETEIRQARLVIDEGEHGPEAWEDRVLRRLRVG</sequence>
<evidence type="ECO:0000313" key="2">
    <source>
        <dbReference type="Proteomes" id="UP000886501"/>
    </source>
</evidence>
<keyword evidence="2" id="KW-1185">Reference proteome</keyword>